<reference evidence="2 3" key="1">
    <citation type="journal article" date="2015" name="Genome Announc.">
        <title>Complete Genome Sequence of Bacillus cereus Group Phage TsarBomba.</title>
        <authorList>
            <person name="Erill I."/>
            <person name="Caruso S.M."/>
        </authorList>
    </citation>
    <scope>NUCLEOTIDE SEQUENCE [LARGE SCALE GENOMIC DNA]</scope>
</reference>
<protein>
    <submittedName>
        <fullName evidence="2">Uncharacterized protein</fullName>
    </submittedName>
</protein>
<name>A0A0K2D0C4_9CAUD</name>
<dbReference type="EMBL" id="KT224359">
    <property type="protein sequence ID" value="ALA13117.1"/>
    <property type="molecule type" value="Genomic_DNA"/>
</dbReference>
<dbReference type="KEGG" id="vg:26633471"/>
<dbReference type="Proteomes" id="UP000204602">
    <property type="component" value="Segment"/>
</dbReference>
<keyword evidence="3" id="KW-1185">Reference proteome</keyword>
<dbReference type="OrthoDB" id="25689at10239"/>
<dbReference type="RefSeq" id="YP_009207066.1">
    <property type="nucleotide sequence ID" value="NC_028890.1"/>
</dbReference>
<dbReference type="RefSeq" id="YP_009206836.1">
    <property type="nucleotide sequence ID" value="NC_028890.1"/>
</dbReference>
<sequence>MISLAYTVHCDECADKQPLVAQLLTEARSEAANMGWTSEKMGTGAQQWYCPPCSARKVNEQVNGAASEE</sequence>
<accession>A0A0K2D0C4</accession>
<organism evidence="2 3">
    <name type="scientific">Bacillus phage TsarBomba</name>
    <dbReference type="NCBI Taxonomy" id="1690456"/>
    <lineage>
        <taxon>Viruses</taxon>
        <taxon>Duplodnaviria</taxon>
        <taxon>Heunggongvirae</taxon>
        <taxon>Uroviricota</taxon>
        <taxon>Caudoviricetes</taxon>
        <taxon>Herelleviridae</taxon>
        <taxon>Bastillevirinae</taxon>
        <taxon>Tsarbombavirus</taxon>
        <taxon>Tsarbombavirus tsarbomba</taxon>
    </lineage>
</organism>
<evidence type="ECO:0000313" key="1">
    <source>
        <dbReference type="EMBL" id="ALA13091.1"/>
    </source>
</evidence>
<dbReference type="GeneID" id="26633302"/>
<gene>
    <name evidence="2" type="ORF">TSARBOMBA_1</name>
    <name evidence="1" type="ORF">TSARBOMBA_251</name>
</gene>
<dbReference type="GeneID" id="26633471"/>
<dbReference type="EMBL" id="KT224359">
    <property type="protein sequence ID" value="ALA13091.1"/>
    <property type="molecule type" value="Genomic_DNA"/>
</dbReference>
<proteinExistence type="predicted"/>
<evidence type="ECO:0000313" key="3">
    <source>
        <dbReference type="Proteomes" id="UP000204602"/>
    </source>
</evidence>
<evidence type="ECO:0000313" key="2">
    <source>
        <dbReference type="EMBL" id="ALA13117.1"/>
    </source>
</evidence>
<dbReference type="KEGG" id="vg:26633302"/>